<reference evidence="2" key="1">
    <citation type="journal article" date="2022" name="Mol. Ecol. Resour.">
        <title>The genomes of chicory, endive, great burdock and yacon provide insights into Asteraceae palaeo-polyploidization history and plant inulin production.</title>
        <authorList>
            <person name="Fan W."/>
            <person name="Wang S."/>
            <person name="Wang H."/>
            <person name="Wang A."/>
            <person name="Jiang F."/>
            <person name="Liu H."/>
            <person name="Zhao H."/>
            <person name="Xu D."/>
            <person name="Zhang Y."/>
        </authorList>
    </citation>
    <scope>NUCLEOTIDE SEQUENCE [LARGE SCALE GENOMIC DNA]</scope>
    <source>
        <strain evidence="2">cv. Niubang</strain>
    </source>
</reference>
<accession>A0ACB9AXY2</accession>
<reference evidence="1 2" key="2">
    <citation type="journal article" date="2022" name="Mol. Ecol. Resour.">
        <title>The genomes of chicory, endive, great burdock and yacon provide insights into Asteraceae paleo-polyploidization history and plant inulin production.</title>
        <authorList>
            <person name="Fan W."/>
            <person name="Wang S."/>
            <person name="Wang H."/>
            <person name="Wang A."/>
            <person name="Jiang F."/>
            <person name="Liu H."/>
            <person name="Zhao H."/>
            <person name="Xu D."/>
            <person name="Zhang Y."/>
        </authorList>
    </citation>
    <scope>NUCLEOTIDE SEQUENCE [LARGE SCALE GENOMIC DNA]</scope>
    <source>
        <strain evidence="2">cv. Niubang</strain>
    </source>
</reference>
<sequence length="1327" mass="140914">MDLMVKYYIFLVLQACAIVSSVVLQESSGDTISPSASFYDAPPIIEGSRHRVTQETQITSNLLSPTSQPNASPHFESASGPQANNGLKPPLNEPPPSKDPGLLPDAAAPITSIPEGSPPSPPVIPPTTPVSVPPIPQQEKGPDATSPVNPPTASVQIAPPPKEPLQNPPPVAQVAPSMSQVPPSIPQVPSSMPEGPPFIVPEPVASPPTKLPMASPPTHPTLPISPPNLPLPAELPPSALPSLPRSNLSAPVASPPSTLPRNTPPTPPTPTIPPPSFPAPLASPPSTLPRNTPPSPPTLTPPPPDLRATLAPPPSTLPRNAPLTPPTLTVPPPPNLPATLASPPSTLPRNTPPTSPPTLTAPPPNLPVAPLESPPSTLPRNTSPSPPTLTVPPPPNTPATLALPPNTLPRNTPPTSPPTLTAPPPNLPVAPLESPPSTLPRNTPPSPPTLNVPPPNTPAHLASPPSTLPRNSPPSPPLTRSPPNLPVPVASPPYVSQRNLPPPHTTFAKSPSTYAVPPSNSPKNLQPIHQNSSAPPPNMPARIPSTNKGGNQTTNIAPIHHSREKAPIVHKAPSSYNHAPPPNSNYDPPPTKSHPPPSLPPLYPPPPPGPKSKSRRHNPLPPPGPESNPKHHTPPPPFSISPLISPSVQTIMPVLSPKVSPSRASPRIPKPIQALPPPPPNEDCLSITCVEPLTNTPPGTPCNCVLPMQLELVLSVSVYTFFPLVSELAFEIAAGVFMRSSQVRIMGANEDSQDPEKTNVIVNLVPLGEKFDNFTALVTAQRLWSKQVPIKSSLFGDYEVLFVKYPGLPPSPPSRSSNNNGEPYGHGNNGRDVKPLGVDVSKQRRSNRLNGGIIAIIALAVVVAVVLLGVTVWVLLFKRPVRAQSGTNPPPTFPPVTKSSGVGGSMTGSGPESASLSFRSSIAYTGSAKTFSSSDMEKATDNFNESGVLGEGGFGRVYSGVLEDGTKVAVKVLKRDDQQGGREFLAEVEMLSRLHHRNLVRLIGICTEERNRCLVYELIPNGSVESHLHGVDKETAPLDWGARLKIALGAARGLAYLHEDSSPRVIHRDFKSSNILLEHDFTPKVSDFGLARTALDEDSRHISTRVMGTFGYVAPEYAMTGHLLVKSDVYSYGVVLLELLSGRKPVDMSMPPGQENLVAWARPLLPTPEGLNLLIDPSLSPEVPFDSIAKVSAIASMCVQPEVSHRPFMGEVVQALKLVCNECEETRDLGSRSCSQEDLTSVDFDPRVSTNSGPTRPTYPSYESPLDVESGFSTSGFGLDVDSYRMSSSSGPLRPRRRPQLWERMKRFSSGSLSDYGDFLRLLSRSR</sequence>
<evidence type="ECO:0000313" key="1">
    <source>
        <dbReference type="EMBL" id="KAI3714563.1"/>
    </source>
</evidence>
<dbReference type="Proteomes" id="UP001055879">
    <property type="component" value="Linkage Group LG07"/>
</dbReference>
<proteinExistence type="predicted"/>
<organism evidence="1 2">
    <name type="scientific">Arctium lappa</name>
    <name type="common">Greater burdock</name>
    <name type="synonym">Lappa major</name>
    <dbReference type="NCBI Taxonomy" id="4217"/>
    <lineage>
        <taxon>Eukaryota</taxon>
        <taxon>Viridiplantae</taxon>
        <taxon>Streptophyta</taxon>
        <taxon>Embryophyta</taxon>
        <taxon>Tracheophyta</taxon>
        <taxon>Spermatophyta</taxon>
        <taxon>Magnoliopsida</taxon>
        <taxon>eudicotyledons</taxon>
        <taxon>Gunneridae</taxon>
        <taxon>Pentapetalae</taxon>
        <taxon>asterids</taxon>
        <taxon>campanulids</taxon>
        <taxon>Asterales</taxon>
        <taxon>Asteraceae</taxon>
        <taxon>Carduoideae</taxon>
        <taxon>Cardueae</taxon>
        <taxon>Arctiinae</taxon>
        <taxon>Arctium</taxon>
    </lineage>
</organism>
<gene>
    <name evidence="1" type="ORF">L6452_21519</name>
</gene>
<keyword evidence="2" id="KW-1185">Reference proteome</keyword>
<name>A0ACB9AXY2_ARCLA</name>
<dbReference type="EMBL" id="CM042053">
    <property type="protein sequence ID" value="KAI3714563.1"/>
    <property type="molecule type" value="Genomic_DNA"/>
</dbReference>
<comment type="caution">
    <text evidence="1">The sequence shown here is derived from an EMBL/GenBank/DDBJ whole genome shotgun (WGS) entry which is preliminary data.</text>
</comment>
<protein>
    <submittedName>
        <fullName evidence="1">Uncharacterized protein</fullName>
    </submittedName>
</protein>
<evidence type="ECO:0000313" key="2">
    <source>
        <dbReference type="Proteomes" id="UP001055879"/>
    </source>
</evidence>